<reference evidence="2" key="3">
    <citation type="submission" date="2023-07" db="EMBL/GenBank/DDBJ databases">
        <title>High risk of intestinal colonization with ESBL-producing Escherichia coli among soldiers of military contingents in specific geographic regions.</title>
        <authorList>
            <person name="Literacka E."/>
        </authorList>
    </citation>
    <scope>NUCLEOTIDE SEQUENCE</scope>
    <source>
        <strain evidence="2">33</strain>
    </source>
</reference>
<reference evidence="1" key="2">
    <citation type="submission" date="2020-01" db="EMBL/GenBank/DDBJ databases">
        <authorList>
            <consortium name="GenomeTrakr network: Whole genome sequencing for foodborne pathogen traceback"/>
        </authorList>
    </citation>
    <scope>NUCLEOTIDE SEQUENCE</scope>
    <source>
        <strain evidence="1">PSU-2311</strain>
    </source>
</reference>
<evidence type="ECO:0000313" key="1">
    <source>
        <dbReference type="EMBL" id="EGO6681123.1"/>
    </source>
</evidence>
<dbReference type="AlphaFoldDB" id="A0A1Q6B9K5"/>
<comment type="caution">
    <text evidence="3">The sequence shown here is derived from an EMBL/GenBank/DDBJ whole genome shotgun (WGS) entry which is preliminary data.</text>
</comment>
<protein>
    <submittedName>
        <fullName evidence="3">Anti-adapter protein IraM</fullName>
    </submittedName>
</protein>
<organism evidence="3 4">
    <name type="scientific">Escherichia coli</name>
    <dbReference type="NCBI Taxonomy" id="562"/>
    <lineage>
        <taxon>Bacteria</taxon>
        <taxon>Pseudomonadati</taxon>
        <taxon>Pseudomonadota</taxon>
        <taxon>Gammaproteobacteria</taxon>
        <taxon>Enterobacterales</taxon>
        <taxon>Enterobacteriaceae</taxon>
        <taxon>Escherichia</taxon>
    </lineage>
</organism>
<evidence type="ECO:0000313" key="3">
    <source>
        <dbReference type="EMBL" id="OKV11179.1"/>
    </source>
</evidence>
<proteinExistence type="predicted"/>
<dbReference type="Proteomes" id="UP001174465">
    <property type="component" value="Unassembled WGS sequence"/>
</dbReference>
<gene>
    <name evidence="1" type="primary">iraM</name>
    <name evidence="3" type="ORF">AWP47_13430</name>
    <name evidence="1" type="ORF">GTP92_22850</name>
    <name evidence="2" type="ORF">Q2V64_24180</name>
</gene>
<dbReference type="Proteomes" id="UP000185794">
    <property type="component" value="Unassembled WGS sequence"/>
</dbReference>
<dbReference type="InterPro" id="IPR044854">
    <property type="entry name" value="IraM/PmrD"/>
</dbReference>
<dbReference type="NCBIfam" id="NF007393">
    <property type="entry name" value="PRK09919.1"/>
    <property type="match status" value="1"/>
</dbReference>
<dbReference type="RefSeq" id="WP_000649797.1">
    <property type="nucleotide sequence ID" value="NZ_ABACVG020000001.1"/>
</dbReference>
<dbReference type="Proteomes" id="UP000600030">
    <property type="component" value="Unassembled WGS sequence"/>
</dbReference>
<evidence type="ECO:0000313" key="2">
    <source>
        <dbReference type="EMBL" id="MDO2732786.1"/>
    </source>
</evidence>
<name>A0A1Q6B9K5_ECOLX</name>
<evidence type="ECO:0000313" key="4">
    <source>
        <dbReference type="Proteomes" id="UP000185794"/>
    </source>
</evidence>
<reference evidence="3 4" key="1">
    <citation type="journal article" date="2017" name="Front. Cell. Infect. Microbiol.">
        <title>Chaperone-usher pili loci of human colonization factor-negative enterotoxigenic Escherichia coli.</title>
        <authorList>
            <person name="Del Canto F."/>
            <person name="Vidal R."/>
            <person name="Stine O.C."/>
            <person name="Pop M."/>
        </authorList>
    </citation>
    <scope>NUCLEOTIDE SEQUENCE [LARGE SCALE GENOMIC DNA]</scope>
    <source>
        <strain evidence="3 4">700324</strain>
    </source>
</reference>
<dbReference type="EMBL" id="AAXDPX010000036">
    <property type="protein sequence ID" value="EGO6681123.1"/>
    <property type="molecule type" value="Genomic_DNA"/>
</dbReference>
<dbReference type="EMBL" id="LRKC01000120">
    <property type="protein sequence ID" value="OKV11179.1"/>
    <property type="molecule type" value="Genomic_DNA"/>
</dbReference>
<sequence>MKCIVIDTVIQPSCGIYFSVIWSDIKMIIWYRSNIFLPPGSIFTVIKSGIILEDKEYPISIFNVALFNKNLWNLIKNSQECPTESNKITNKCLHKHCIMQICPHGLK</sequence>
<dbReference type="EMBL" id="JAUKZB010000027">
    <property type="protein sequence ID" value="MDO2732786.1"/>
    <property type="molecule type" value="Genomic_DNA"/>
</dbReference>
<accession>A0A1Q6B9K5</accession>
<dbReference type="Pfam" id="PF11183">
    <property type="entry name" value="PmrD"/>
    <property type="match status" value="1"/>
</dbReference>